<evidence type="ECO:0000256" key="7">
    <source>
        <dbReference type="PROSITE-ProRule" id="PRU00024"/>
    </source>
</evidence>
<dbReference type="InterPro" id="IPR027370">
    <property type="entry name" value="Znf-RING_euk"/>
</dbReference>
<evidence type="ECO:0000256" key="6">
    <source>
        <dbReference type="ARBA" id="ARBA00022833"/>
    </source>
</evidence>
<keyword evidence="5 7" id="KW-0863">Zinc-finger</keyword>
<dbReference type="Pfam" id="PF01436">
    <property type="entry name" value="NHL"/>
    <property type="match status" value="2"/>
</dbReference>
<dbReference type="SUPFAM" id="SSF81296">
    <property type="entry name" value="E set domains"/>
    <property type="match status" value="1"/>
</dbReference>
<name>A0ABM0GRC7_SACKO</name>
<reference evidence="14" key="1">
    <citation type="submission" date="2025-08" db="UniProtKB">
        <authorList>
            <consortium name="RefSeq"/>
        </authorList>
    </citation>
    <scope>IDENTIFICATION</scope>
    <source>
        <tissue evidence="14">Testes</tissue>
    </source>
</reference>
<comment type="similarity">
    <text evidence="1">Belongs to the TRIM/RBCC family.</text>
</comment>
<dbReference type="Gene3D" id="2.60.40.10">
    <property type="entry name" value="Immunoglobulins"/>
    <property type="match status" value="1"/>
</dbReference>
<evidence type="ECO:0000256" key="5">
    <source>
        <dbReference type="ARBA" id="ARBA00022771"/>
    </source>
</evidence>
<feature type="domain" description="B box-type" evidence="12">
    <location>
        <begin position="94"/>
        <end position="140"/>
    </location>
</feature>
<keyword evidence="10" id="KW-0175">Coiled coil</keyword>
<dbReference type="PROSITE" id="PS50194">
    <property type="entry name" value="FILAMIN_REPEAT"/>
    <property type="match status" value="1"/>
</dbReference>
<dbReference type="GeneID" id="100374981"/>
<evidence type="ECO:0000256" key="2">
    <source>
        <dbReference type="ARBA" id="ARBA00022553"/>
    </source>
</evidence>
<dbReference type="InterPro" id="IPR000315">
    <property type="entry name" value="Znf_B-box"/>
</dbReference>
<evidence type="ECO:0000313" key="13">
    <source>
        <dbReference type="Proteomes" id="UP000694865"/>
    </source>
</evidence>
<dbReference type="CDD" id="cd05819">
    <property type="entry name" value="NHL"/>
    <property type="match status" value="1"/>
</dbReference>
<evidence type="ECO:0000256" key="10">
    <source>
        <dbReference type="SAM" id="Coils"/>
    </source>
</evidence>
<dbReference type="InterPro" id="IPR001298">
    <property type="entry name" value="Filamin/ABP280_rpt"/>
</dbReference>
<dbReference type="PROSITE" id="PS51125">
    <property type="entry name" value="NHL"/>
    <property type="match status" value="3"/>
</dbReference>
<dbReference type="InterPro" id="IPR017907">
    <property type="entry name" value="Znf_RING_CS"/>
</dbReference>
<dbReference type="PROSITE" id="PS50119">
    <property type="entry name" value="ZF_BBOX"/>
    <property type="match status" value="2"/>
</dbReference>
<dbReference type="SMART" id="SM00336">
    <property type="entry name" value="BBOX"/>
    <property type="match status" value="2"/>
</dbReference>
<feature type="coiled-coil region" evidence="10">
    <location>
        <begin position="197"/>
        <end position="267"/>
    </location>
</feature>
<dbReference type="SMART" id="SM00184">
    <property type="entry name" value="RING"/>
    <property type="match status" value="1"/>
</dbReference>
<gene>
    <name evidence="14" type="primary">LOC100374981</name>
</gene>
<dbReference type="RefSeq" id="XP_002735618.2">
    <property type="nucleotide sequence ID" value="XM_002735572.2"/>
</dbReference>
<dbReference type="InterPro" id="IPR001841">
    <property type="entry name" value="Znf_RING"/>
</dbReference>
<dbReference type="Gene3D" id="2.120.10.30">
    <property type="entry name" value="TolB, C-terminal domain"/>
    <property type="match status" value="1"/>
</dbReference>
<evidence type="ECO:0000256" key="8">
    <source>
        <dbReference type="PROSITE-ProRule" id="PRU00087"/>
    </source>
</evidence>
<dbReference type="InterPro" id="IPR001258">
    <property type="entry name" value="NHL_repeat"/>
</dbReference>
<keyword evidence="6" id="KW-0862">Zinc</keyword>
<proteinExistence type="inferred from homology"/>
<feature type="repeat" description="NHL" evidence="9">
    <location>
        <begin position="599"/>
        <end position="642"/>
    </location>
</feature>
<sequence>MAMAASNKSLLDEVTEDFLSCSICLEIYKNPKVLPCLHTYCQQCLVTFKDKSGVVLKCATCRIQCDTPIEEMKSNFFLTSLLDTFQRQRQLSTDHPPVCETCQEKTATHRCVDCSQFCCDVCVTVHERIPSLRSHEVLTIDKYRYREIQSRGHLKVQSKVFCSVHKDSHLEFYCDTCQVPVCYKCTIVKHRVPEHVHRDLQEVADEYKTQLKEMLGQLKMKEKQVEEEKATAESTREEIRNQCEAEKEKVKRRAKEVIESVKREEKMLIDALDESARIELKDAAMNIDEREFRHGNIVSTHHYLQTLVHHGNAVHLLSTKPETTKRIKEMVAMETIPHISHDITEFKARSDLATLVGVIKSDVCPSKCTVENIPKQLMKGESVKLLITTRDSRGKQIIPHQNIQVKTKTHDASWETIDVTDTNNGTYHVTITGKIEGKKLVAMTIGNQHIPGSPFHIPVIRGLVQTMGKAGSEGELSNPWGITINKHGDFVTADFRNNRVVIHDRDGNYKQSFTFTGQFAETFTPLDVVISDDNEYFMTDINNNQIVVSDEYGKLIRKFRSSEIDNPRGIAINPVTKNVYVSEWSKHCIRKYTQGGVYIKSFGKSGDKQGEFHKPYLLAINSKGMVYVPDCFNHRIQVFNSDDQFMFEFSSTGDSRMSRSKGVAVDKNDYVYVSSDDKVTKHDSYGQFICKIDSDKDGLSYPFGVAVCNDGRIAVVDRGNNCIKVFVE</sequence>
<dbReference type="Pfam" id="PF00630">
    <property type="entry name" value="Filamin"/>
    <property type="match status" value="1"/>
</dbReference>
<dbReference type="InterPro" id="IPR047153">
    <property type="entry name" value="TRIM45/56/19-like"/>
</dbReference>
<dbReference type="InterPro" id="IPR014756">
    <property type="entry name" value="Ig_E-set"/>
</dbReference>
<dbReference type="PROSITE" id="PS00518">
    <property type="entry name" value="ZF_RING_1"/>
    <property type="match status" value="1"/>
</dbReference>
<dbReference type="CDD" id="cd06503">
    <property type="entry name" value="ATP-synt_Fo_b"/>
    <property type="match status" value="1"/>
</dbReference>
<feature type="repeat" description="NHL" evidence="9">
    <location>
        <begin position="464"/>
        <end position="506"/>
    </location>
</feature>
<keyword evidence="3" id="KW-0479">Metal-binding</keyword>
<dbReference type="PANTHER" id="PTHR25462:SF296">
    <property type="entry name" value="MEIOTIC P26, ISOFORM F"/>
    <property type="match status" value="1"/>
</dbReference>
<evidence type="ECO:0000256" key="9">
    <source>
        <dbReference type="PROSITE-ProRule" id="PRU00504"/>
    </source>
</evidence>
<dbReference type="Gene3D" id="2.40.10.500">
    <property type="match status" value="1"/>
</dbReference>
<dbReference type="InterPro" id="IPR013783">
    <property type="entry name" value="Ig-like_fold"/>
</dbReference>
<evidence type="ECO:0000259" key="11">
    <source>
        <dbReference type="PROSITE" id="PS50089"/>
    </source>
</evidence>
<dbReference type="CDD" id="cd19757">
    <property type="entry name" value="Bbox1"/>
    <property type="match status" value="1"/>
</dbReference>
<evidence type="ECO:0000256" key="1">
    <source>
        <dbReference type="ARBA" id="ARBA00008518"/>
    </source>
</evidence>
<organism evidence="13 14">
    <name type="scientific">Saccoglossus kowalevskii</name>
    <name type="common">Acorn worm</name>
    <dbReference type="NCBI Taxonomy" id="10224"/>
    <lineage>
        <taxon>Eukaryota</taxon>
        <taxon>Metazoa</taxon>
        <taxon>Hemichordata</taxon>
        <taxon>Enteropneusta</taxon>
        <taxon>Harrimaniidae</taxon>
        <taxon>Saccoglossus</taxon>
    </lineage>
</organism>
<dbReference type="PROSITE" id="PS50089">
    <property type="entry name" value="ZF_RING_2"/>
    <property type="match status" value="1"/>
</dbReference>
<accession>A0ABM0GRC7</accession>
<evidence type="ECO:0000313" key="14">
    <source>
        <dbReference type="RefSeq" id="XP_002735618.2"/>
    </source>
</evidence>
<dbReference type="Gene3D" id="3.30.40.10">
    <property type="entry name" value="Zinc/RING finger domain, C3HC4 (zinc finger)"/>
    <property type="match status" value="1"/>
</dbReference>
<feature type="domain" description="B box-type" evidence="12">
    <location>
        <begin position="157"/>
        <end position="200"/>
    </location>
</feature>
<dbReference type="SUPFAM" id="SSF57845">
    <property type="entry name" value="B-box zinc-binding domain"/>
    <property type="match status" value="1"/>
</dbReference>
<feature type="repeat" description="Filamin" evidence="8">
    <location>
        <begin position="358"/>
        <end position="459"/>
    </location>
</feature>
<keyword evidence="2" id="KW-0597">Phosphoprotein</keyword>
<evidence type="ECO:0000256" key="3">
    <source>
        <dbReference type="ARBA" id="ARBA00022723"/>
    </source>
</evidence>
<dbReference type="InterPro" id="IPR013083">
    <property type="entry name" value="Znf_RING/FYVE/PHD"/>
</dbReference>
<dbReference type="InterPro" id="IPR017868">
    <property type="entry name" value="Filamin/ABP280_repeat-like"/>
</dbReference>
<dbReference type="Proteomes" id="UP000694865">
    <property type="component" value="Unplaced"/>
</dbReference>
<dbReference type="Pfam" id="PF00643">
    <property type="entry name" value="zf-B_box"/>
    <property type="match status" value="1"/>
</dbReference>
<dbReference type="SUPFAM" id="SSF57850">
    <property type="entry name" value="RING/U-box"/>
    <property type="match status" value="1"/>
</dbReference>
<dbReference type="Pfam" id="PF13445">
    <property type="entry name" value="zf-RING_UBOX"/>
    <property type="match status" value="1"/>
</dbReference>
<feature type="domain" description="RING-type" evidence="11">
    <location>
        <begin position="21"/>
        <end position="62"/>
    </location>
</feature>
<dbReference type="InterPro" id="IPR011042">
    <property type="entry name" value="6-blade_b-propeller_TolB-like"/>
</dbReference>
<keyword evidence="13" id="KW-1185">Reference proteome</keyword>
<dbReference type="PANTHER" id="PTHR25462">
    <property type="entry name" value="BONUS, ISOFORM C-RELATED"/>
    <property type="match status" value="1"/>
</dbReference>
<protein>
    <submittedName>
        <fullName evidence="14">E3 ubiquitin-protein ligase TRIM71-like</fullName>
    </submittedName>
</protein>
<dbReference type="SMART" id="SM00557">
    <property type="entry name" value="IG_FLMN"/>
    <property type="match status" value="1"/>
</dbReference>
<evidence type="ECO:0000256" key="4">
    <source>
        <dbReference type="ARBA" id="ARBA00022737"/>
    </source>
</evidence>
<feature type="repeat" description="NHL" evidence="9">
    <location>
        <begin position="686"/>
        <end position="726"/>
    </location>
</feature>
<keyword evidence="4" id="KW-0677">Repeat</keyword>
<evidence type="ECO:0000259" key="12">
    <source>
        <dbReference type="PROSITE" id="PS50119"/>
    </source>
</evidence>
<dbReference type="SUPFAM" id="SSF101898">
    <property type="entry name" value="NHL repeat"/>
    <property type="match status" value="1"/>
</dbReference>
<dbReference type="Gene3D" id="3.30.160.60">
    <property type="entry name" value="Classic Zinc Finger"/>
    <property type="match status" value="1"/>
</dbReference>